<evidence type="ECO:0000313" key="3">
    <source>
        <dbReference type="Proteomes" id="UP001500218"/>
    </source>
</evidence>
<proteinExistence type="predicted"/>
<reference evidence="2 3" key="1">
    <citation type="journal article" date="2019" name="Int. J. Syst. Evol. Microbiol.">
        <title>The Global Catalogue of Microorganisms (GCM) 10K type strain sequencing project: providing services to taxonomists for standard genome sequencing and annotation.</title>
        <authorList>
            <consortium name="The Broad Institute Genomics Platform"/>
            <consortium name="The Broad Institute Genome Sequencing Center for Infectious Disease"/>
            <person name="Wu L."/>
            <person name="Ma J."/>
        </authorList>
    </citation>
    <scope>NUCLEOTIDE SEQUENCE [LARGE SCALE GENOMIC DNA]</scope>
    <source>
        <strain evidence="2 3">JCM 13250</strain>
    </source>
</reference>
<dbReference type="EMBL" id="BAAALT010000067">
    <property type="protein sequence ID" value="GAA1803526.1"/>
    <property type="molecule type" value="Genomic_DNA"/>
</dbReference>
<keyword evidence="3" id="KW-1185">Reference proteome</keyword>
<comment type="caution">
    <text evidence="2">The sequence shown here is derived from an EMBL/GenBank/DDBJ whole genome shotgun (WGS) entry which is preliminary data.</text>
</comment>
<protein>
    <submittedName>
        <fullName evidence="2">Uncharacterized protein</fullName>
    </submittedName>
</protein>
<sequence>MIQWHRAPRRLVATAVAGPIVVVGVLVAALFTVPPAAGTDGMPQAIDVRGTTYERAHLLTFRTVVTDEVTVLVPVTTQFIEVRASCRFAILHNDGAVSALRLDVPQTYVDGRNVPDTGSSDVLDCYSGGTEMVTSIDPAWLPHEGDQHLRLTWRELDTLADAPSNAFAAWAIAVYLAH</sequence>
<keyword evidence="1" id="KW-0812">Transmembrane</keyword>
<evidence type="ECO:0000256" key="1">
    <source>
        <dbReference type="SAM" id="Phobius"/>
    </source>
</evidence>
<feature type="transmembrane region" description="Helical" evidence="1">
    <location>
        <begin position="12"/>
        <end position="33"/>
    </location>
</feature>
<keyword evidence="1" id="KW-1133">Transmembrane helix</keyword>
<accession>A0ABN2LZD2</accession>
<name>A0ABN2LZD2_9ACTN</name>
<gene>
    <name evidence="2" type="ORF">GCM10009682_26720</name>
</gene>
<dbReference type="RefSeq" id="WP_344130310.1">
    <property type="nucleotide sequence ID" value="NZ_BAAALT010000067.1"/>
</dbReference>
<evidence type="ECO:0000313" key="2">
    <source>
        <dbReference type="EMBL" id="GAA1803526.1"/>
    </source>
</evidence>
<dbReference type="Proteomes" id="UP001500218">
    <property type="component" value="Unassembled WGS sequence"/>
</dbReference>
<organism evidence="2 3">
    <name type="scientific">Luedemannella flava</name>
    <dbReference type="NCBI Taxonomy" id="349316"/>
    <lineage>
        <taxon>Bacteria</taxon>
        <taxon>Bacillati</taxon>
        <taxon>Actinomycetota</taxon>
        <taxon>Actinomycetes</taxon>
        <taxon>Micromonosporales</taxon>
        <taxon>Micromonosporaceae</taxon>
        <taxon>Luedemannella</taxon>
    </lineage>
</organism>
<keyword evidence="1" id="KW-0472">Membrane</keyword>